<dbReference type="Gene3D" id="1.10.8.1120">
    <property type="entry name" value="Histone RNA hairpin-binding protein RNA-binding domain"/>
    <property type="match status" value="1"/>
</dbReference>
<dbReference type="PANTHER" id="PTHR17408">
    <property type="entry name" value="HISTONE RNA HAIRPIN-BINDING PROTEIN"/>
    <property type="match status" value="1"/>
</dbReference>
<dbReference type="InterPro" id="IPR026502">
    <property type="entry name" value="SLBP1/SLBP2"/>
</dbReference>
<dbReference type="GO" id="GO:0005737">
    <property type="term" value="C:cytoplasm"/>
    <property type="evidence" value="ECO:0007669"/>
    <property type="project" value="TreeGrafter"/>
</dbReference>
<dbReference type="GO" id="GO:0006398">
    <property type="term" value="P:mRNA 3'-end processing by stem-loop binding and cleavage"/>
    <property type="evidence" value="ECO:0007669"/>
    <property type="project" value="TreeGrafter"/>
</dbReference>
<dbReference type="Pfam" id="PF15247">
    <property type="entry name" value="SLBP_RNA_bind"/>
    <property type="match status" value="1"/>
</dbReference>
<feature type="region of interest" description="Disordered" evidence="3">
    <location>
        <begin position="102"/>
        <end position="140"/>
    </location>
</feature>
<evidence type="ECO:0000313" key="6">
    <source>
        <dbReference type="Proteomes" id="UP000549394"/>
    </source>
</evidence>
<dbReference type="InterPro" id="IPR029344">
    <property type="entry name" value="SLBP_RNA_bind"/>
</dbReference>
<reference evidence="5 6" key="1">
    <citation type="submission" date="2020-08" db="EMBL/GenBank/DDBJ databases">
        <authorList>
            <person name="Hejnol A."/>
        </authorList>
    </citation>
    <scope>NUCLEOTIDE SEQUENCE [LARGE SCALE GENOMIC DNA]</scope>
</reference>
<dbReference type="AlphaFoldDB" id="A0A7I8W7B6"/>
<dbReference type="GO" id="GO:0051028">
    <property type="term" value="P:mRNA transport"/>
    <property type="evidence" value="ECO:0007669"/>
    <property type="project" value="TreeGrafter"/>
</dbReference>
<feature type="compositionally biased region" description="Basic and acidic residues" evidence="3">
    <location>
        <begin position="114"/>
        <end position="128"/>
    </location>
</feature>
<name>A0A7I8W7B6_9ANNE</name>
<organism evidence="5 6">
    <name type="scientific">Dimorphilus gyrociliatus</name>
    <dbReference type="NCBI Taxonomy" id="2664684"/>
    <lineage>
        <taxon>Eukaryota</taxon>
        <taxon>Metazoa</taxon>
        <taxon>Spiralia</taxon>
        <taxon>Lophotrochozoa</taxon>
        <taxon>Annelida</taxon>
        <taxon>Polychaeta</taxon>
        <taxon>Polychaeta incertae sedis</taxon>
        <taxon>Dinophilidae</taxon>
        <taxon>Dimorphilus</taxon>
    </lineage>
</organism>
<dbReference type="OrthoDB" id="265795at2759"/>
<dbReference type="EMBL" id="CAJFCJ010000019">
    <property type="protein sequence ID" value="CAD5123550.1"/>
    <property type="molecule type" value="Genomic_DNA"/>
</dbReference>
<dbReference type="GO" id="GO:0071207">
    <property type="term" value="F:histone pre-mRNA stem-loop binding"/>
    <property type="evidence" value="ECO:0007669"/>
    <property type="project" value="TreeGrafter"/>
</dbReference>
<evidence type="ECO:0000313" key="5">
    <source>
        <dbReference type="EMBL" id="CAD5123550.1"/>
    </source>
</evidence>
<dbReference type="Proteomes" id="UP000549394">
    <property type="component" value="Unassembled WGS sequence"/>
</dbReference>
<keyword evidence="6" id="KW-1185">Reference proteome</keyword>
<keyword evidence="2" id="KW-0694">RNA-binding</keyword>
<accession>A0A7I8W7B6</accession>
<feature type="compositionally biased region" description="Polar residues" evidence="3">
    <location>
        <begin position="1"/>
        <end position="13"/>
    </location>
</feature>
<feature type="region of interest" description="Disordered" evidence="3">
    <location>
        <begin position="1"/>
        <end position="46"/>
    </location>
</feature>
<evidence type="ECO:0000256" key="3">
    <source>
        <dbReference type="SAM" id="MobiDB-lite"/>
    </source>
</evidence>
<protein>
    <submittedName>
        <fullName evidence="5">DgyrCDS11888</fullName>
    </submittedName>
</protein>
<comment type="caution">
    <text evidence="5">The sequence shown here is derived from an EMBL/GenBank/DDBJ whole genome shotgun (WGS) entry which is preliminary data.</text>
</comment>
<sequence>MQSTSSTPDQKNSGFRRRKDAVGGFRSPLNSDLDKAVNSSDEERSSVDDDDFKMFVLRLNVVFIGLSLSFCRLSDSLKKQNLSWAEQVEEEDSKANLKAQKLRDRNIRSKRKLHLSEHQNKPLKDSNRSRPYQLPVESDTQVISRREKQINYGKKTSEYLNYTDKVKRNQRSSQDPRTPDKLQVCSRRSFDQQIRIWRRRLHEFDDEDKTTKNFNIDECLEAIAE</sequence>
<dbReference type="FunFam" id="1.10.8.1120:FF:000001">
    <property type="entry name" value="Histone RNA hairpin-binding protein-like"/>
    <property type="match status" value="1"/>
</dbReference>
<evidence type="ECO:0000256" key="1">
    <source>
        <dbReference type="ARBA" id="ARBA00006151"/>
    </source>
</evidence>
<comment type="similarity">
    <text evidence="1">Belongs to the SLBP family.</text>
</comment>
<dbReference type="PANTHER" id="PTHR17408:SF0">
    <property type="entry name" value="HISTONE RNA HAIRPIN-BINDING PROTEIN"/>
    <property type="match status" value="1"/>
</dbReference>
<evidence type="ECO:0000256" key="2">
    <source>
        <dbReference type="ARBA" id="ARBA00022884"/>
    </source>
</evidence>
<evidence type="ECO:0000259" key="4">
    <source>
        <dbReference type="Pfam" id="PF15247"/>
    </source>
</evidence>
<proteinExistence type="inferred from homology"/>
<dbReference type="GO" id="GO:0071204">
    <property type="term" value="C:histone pre-mRNA 3'end processing complex"/>
    <property type="evidence" value="ECO:0007669"/>
    <property type="project" value="TreeGrafter"/>
</dbReference>
<feature type="domain" description="Histone RNA hairpin-binding protein RNA-binding" evidence="4">
    <location>
        <begin position="139"/>
        <end position="206"/>
    </location>
</feature>
<dbReference type="GO" id="GO:0003729">
    <property type="term" value="F:mRNA binding"/>
    <property type="evidence" value="ECO:0007669"/>
    <property type="project" value="InterPro"/>
</dbReference>
<dbReference type="InterPro" id="IPR038294">
    <property type="entry name" value="SLBP_RNA_bind_sf"/>
</dbReference>
<gene>
    <name evidence="5" type="ORF">DGYR_LOCUS11222</name>
</gene>